<reference evidence="3" key="2">
    <citation type="submission" date="2019-01" db="EMBL/GenBank/DDBJ databases">
        <title>Genome sequence of Desulfonema ishimotonii strain Tokyo 01.</title>
        <authorList>
            <person name="Fukui M."/>
        </authorList>
    </citation>
    <scope>NUCLEOTIDE SEQUENCE [LARGE SCALE GENOMIC DNA]</scope>
    <source>
        <strain evidence="3">Tokyo 01</strain>
    </source>
</reference>
<organism evidence="2 3">
    <name type="scientific">Desulfonema ishimotonii</name>
    <dbReference type="NCBI Taxonomy" id="45657"/>
    <lineage>
        <taxon>Bacteria</taxon>
        <taxon>Pseudomonadati</taxon>
        <taxon>Thermodesulfobacteriota</taxon>
        <taxon>Desulfobacteria</taxon>
        <taxon>Desulfobacterales</taxon>
        <taxon>Desulfococcaceae</taxon>
        <taxon>Desulfonema</taxon>
    </lineage>
</organism>
<feature type="transmembrane region" description="Helical" evidence="1">
    <location>
        <begin position="15"/>
        <end position="37"/>
    </location>
</feature>
<dbReference type="AlphaFoldDB" id="A0A401FQC9"/>
<gene>
    <name evidence="2" type="ORF">DENIS_0135</name>
</gene>
<evidence type="ECO:0000313" key="2">
    <source>
        <dbReference type="EMBL" id="GBC59199.1"/>
    </source>
</evidence>
<keyword evidence="1" id="KW-0472">Membrane</keyword>
<comment type="caution">
    <text evidence="2">The sequence shown here is derived from an EMBL/GenBank/DDBJ whole genome shotgun (WGS) entry which is preliminary data.</text>
</comment>
<sequence length="227" mass="25233">MLDFLTLQTTSAHPALISIIYTVLLSFALSSLIAIVYEKTFRGLSYSRNYVQAIILSSIVAATVMQAIGDSLARGLGMIGALAIVRFRTSFKDPRDIIFMFAALAAGVACGVNGYSVAVVGTLGFCLAGFILYWSPFGQTSYFDGMLRFNIENDAENKSLLEDVLRAYCKTFALITLRDMAQDRRLDYAYHIKLKKGKRKDDFIEALREIKTIKGIHLLLQETTVEL</sequence>
<keyword evidence="3" id="KW-1185">Reference proteome</keyword>
<dbReference type="EMBL" id="BEXT01000001">
    <property type="protein sequence ID" value="GBC59199.1"/>
    <property type="molecule type" value="Genomic_DNA"/>
</dbReference>
<reference evidence="3" key="1">
    <citation type="submission" date="2017-11" db="EMBL/GenBank/DDBJ databases">
        <authorList>
            <person name="Watanabe M."/>
            <person name="Kojima H."/>
        </authorList>
    </citation>
    <scope>NUCLEOTIDE SEQUENCE [LARGE SCALE GENOMIC DNA]</scope>
    <source>
        <strain evidence="3">Tokyo 01</strain>
    </source>
</reference>
<keyword evidence="1" id="KW-1133">Transmembrane helix</keyword>
<evidence type="ECO:0008006" key="4">
    <source>
        <dbReference type="Google" id="ProtNLM"/>
    </source>
</evidence>
<dbReference type="Proteomes" id="UP000288096">
    <property type="component" value="Unassembled WGS sequence"/>
</dbReference>
<feature type="transmembrane region" description="Helical" evidence="1">
    <location>
        <begin position="49"/>
        <end position="66"/>
    </location>
</feature>
<feature type="transmembrane region" description="Helical" evidence="1">
    <location>
        <begin position="101"/>
        <end position="134"/>
    </location>
</feature>
<proteinExistence type="predicted"/>
<keyword evidence="1" id="KW-0812">Transmembrane</keyword>
<evidence type="ECO:0000313" key="3">
    <source>
        <dbReference type="Proteomes" id="UP000288096"/>
    </source>
</evidence>
<dbReference type="OrthoDB" id="9803265at2"/>
<dbReference type="RefSeq" id="WP_124326727.1">
    <property type="nucleotide sequence ID" value="NZ_BEXT01000001.1"/>
</dbReference>
<name>A0A401FQC9_9BACT</name>
<protein>
    <recommendedName>
        <fullName evidence="4">DUF4956 domain-containing protein</fullName>
    </recommendedName>
</protein>
<accession>A0A401FQC9</accession>
<evidence type="ECO:0000256" key="1">
    <source>
        <dbReference type="SAM" id="Phobius"/>
    </source>
</evidence>
<dbReference type="Pfam" id="PF16316">
    <property type="entry name" value="DUF4956"/>
    <property type="match status" value="1"/>
</dbReference>
<dbReference type="InterPro" id="IPR032531">
    <property type="entry name" value="DUF4956"/>
</dbReference>